<evidence type="ECO:0000313" key="2">
    <source>
        <dbReference type="Proteomes" id="UP000805193"/>
    </source>
</evidence>
<evidence type="ECO:0000313" key="1">
    <source>
        <dbReference type="EMBL" id="KAG0414571.1"/>
    </source>
</evidence>
<protein>
    <submittedName>
        <fullName evidence="1">Uncharacterized protein</fullName>
    </submittedName>
</protein>
<name>A0AC60P5H3_IXOPE</name>
<organism evidence="1 2">
    <name type="scientific">Ixodes persulcatus</name>
    <name type="common">Taiga tick</name>
    <dbReference type="NCBI Taxonomy" id="34615"/>
    <lineage>
        <taxon>Eukaryota</taxon>
        <taxon>Metazoa</taxon>
        <taxon>Ecdysozoa</taxon>
        <taxon>Arthropoda</taxon>
        <taxon>Chelicerata</taxon>
        <taxon>Arachnida</taxon>
        <taxon>Acari</taxon>
        <taxon>Parasitiformes</taxon>
        <taxon>Ixodida</taxon>
        <taxon>Ixodoidea</taxon>
        <taxon>Ixodidae</taxon>
        <taxon>Ixodinae</taxon>
        <taxon>Ixodes</taxon>
    </lineage>
</organism>
<proteinExistence type="predicted"/>
<gene>
    <name evidence="1" type="ORF">HPB47_008267</name>
</gene>
<comment type="caution">
    <text evidence="1">The sequence shown here is derived from an EMBL/GenBank/DDBJ whole genome shotgun (WGS) entry which is preliminary data.</text>
</comment>
<accession>A0AC60P5H3</accession>
<dbReference type="EMBL" id="JABSTQ010011167">
    <property type="protein sequence ID" value="KAG0414571.1"/>
    <property type="molecule type" value="Genomic_DNA"/>
</dbReference>
<keyword evidence="2" id="KW-1185">Reference proteome</keyword>
<sequence length="121" mass="13768">MNGQLHTARVWHMFQALLGQPKPRHALQRYQLQTGCTRKDLIKEIQDTFYPAFDPQPIDIPAANTSEDTGINSLFTPAELQMALQLLRRNTAPGPDKITCGILRNLPDNHQTKLLRIINRV</sequence>
<dbReference type="Proteomes" id="UP000805193">
    <property type="component" value="Unassembled WGS sequence"/>
</dbReference>
<reference evidence="1 2" key="1">
    <citation type="journal article" date="2020" name="Cell">
        <title>Large-Scale Comparative Analyses of Tick Genomes Elucidate Their Genetic Diversity and Vector Capacities.</title>
        <authorList>
            <consortium name="Tick Genome and Microbiome Consortium (TIGMIC)"/>
            <person name="Jia N."/>
            <person name="Wang J."/>
            <person name="Shi W."/>
            <person name="Du L."/>
            <person name="Sun Y."/>
            <person name="Zhan W."/>
            <person name="Jiang J.F."/>
            <person name="Wang Q."/>
            <person name="Zhang B."/>
            <person name="Ji P."/>
            <person name="Bell-Sakyi L."/>
            <person name="Cui X.M."/>
            <person name="Yuan T.T."/>
            <person name="Jiang B.G."/>
            <person name="Yang W.F."/>
            <person name="Lam T.T."/>
            <person name="Chang Q.C."/>
            <person name="Ding S.J."/>
            <person name="Wang X.J."/>
            <person name="Zhu J.G."/>
            <person name="Ruan X.D."/>
            <person name="Zhao L."/>
            <person name="Wei J.T."/>
            <person name="Ye R.Z."/>
            <person name="Que T.C."/>
            <person name="Du C.H."/>
            <person name="Zhou Y.H."/>
            <person name="Cheng J.X."/>
            <person name="Dai P.F."/>
            <person name="Guo W.B."/>
            <person name="Han X.H."/>
            <person name="Huang E.J."/>
            <person name="Li L.F."/>
            <person name="Wei W."/>
            <person name="Gao Y.C."/>
            <person name="Liu J.Z."/>
            <person name="Shao H.Z."/>
            <person name="Wang X."/>
            <person name="Wang C.C."/>
            <person name="Yang T.C."/>
            <person name="Huo Q.B."/>
            <person name="Li W."/>
            <person name="Chen H.Y."/>
            <person name="Chen S.E."/>
            <person name="Zhou L.G."/>
            <person name="Ni X.B."/>
            <person name="Tian J.H."/>
            <person name="Sheng Y."/>
            <person name="Liu T."/>
            <person name="Pan Y.S."/>
            <person name="Xia L.Y."/>
            <person name="Li J."/>
            <person name="Zhao F."/>
            <person name="Cao W.C."/>
        </authorList>
    </citation>
    <scope>NUCLEOTIDE SEQUENCE [LARGE SCALE GENOMIC DNA]</scope>
    <source>
        <strain evidence="1">Iper-2018</strain>
    </source>
</reference>